<feature type="region of interest" description="Disordered" evidence="1">
    <location>
        <begin position="76"/>
        <end position="96"/>
    </location>
</feature>
<dbReference type="EMBL" id="KY368640">
    <property type="protein sequence ID" value="APZ82479.1"/>
    <property type="molecule type" value="Genomic_DNA"/>
</dbReference>
<protein>
    <submittedName>
        <fullName evidence="2">Uncharacterized protein</fullName>
    </submittedName>
</protein>
<dbReference type="Proteomes" id="UP000221795">
    <property type="component" value="Segment"/>
</dbReference>
<evidence type="ECO:0000313" key="3">
    <source>
        <dbReference type="Proteomes" id="UP000221795"/>
    </source>
</evidence>
<proteinExistence type="predicted"/>
<name>A0A217EQY4_BPGO3</name>
<accession>A0A217EQY4</accession>
<gene>
    <name evidence="2" type="ORF">Goe3_c01300</name>
</gene>
<reference evidence="2" key="1">
    <citation type="journal article" date="2017" name="Viruses">
        <title>Characterization of Bacillus subtilis Viruses vB_BsuM-Goe2 and vB_BsuM-Goe3.</title>
        <authorList>
            <person name="Willms I.M."/>
            <person name="Hoppert M."/>
            <person name="Hertel R."/>
        </authorList>
    </citation>
    <scope>NUCLEOTIDE SEQUENCE [LARGE SCALE GENOMIC DNA]</scope>
</reference>
<organismHost>
    <name type="scientific">Bacillus subtilis</name>
    <dbReference type="NCBI Taxonomy" id="1423"/>
</organismHost>
<evidence type="ECO:0000313" key="2">
    <source>
        <dbReference type="EMBL" id="APZ82479.1"/>
    </source>
</evidence>
<organism evidence="2 3">
    <name type="scientific">Bacillus phage vB_BsuM-Goe3</name>
    <dbReference type="NCBI Taxonomy" id="1933063"/>
    <lineage>
        <taxon>Viruses</taxon>
        <taxon>Duplodnaviria</taxon>
        <taxon>Heunggongvirae</taxon>
        <taxon>Uroviricota</taxon>
        <taxon>Caudoviricetes</taxon>
        <taxon>Herelleviridae</taxon>
        <taxon>Bastillevirinae</taxon>
        <taxon>Grisebachstrassevirus</taxon>
        <taxon>Grisebachstrassevirus goe3</taxon>
    </lineage>
</organism>
<evidence type="ECO:0000256" key="1">
    <source>
        <dbReference type="SAM" id="MobiDB-lite"/>
    </source>
</evidence>
<keyword evidence="3" id="KW-1185">Reference proteome</keyword>
<sequence>MDKLRELEIMKAALYTDMLHQKETISKLQGQGRDTTDFKAWLKDTQELYEKVCTKYWELKAPKTISEAVGNIRSVFQSKMSSDTRSEGAEDNDEKE</sequence>